<keyword evidence="1" id="KW-0812">Transmembrane</keyword>
<keyword evidence="1" id="KW-0472">Membrane</keyword>
<keyword evidence="1" id="KW-1133">Transmembrane helix</keyword>
<accession>A0ABC9TU62</accession>
<evidence type="ECO:0000313" key="2">
    <source>
        <dbReference type="EMBL" id="ERI74842.1"/>
    </source>
</evidence>
<dbReference type="Proteomes" id="UP000016491">
    <property type="component" value="Unassembled WGS sequence"/>
</dbReference>
<organism evidence="2 3">
    <name type="scientific">[Clostridium] symbiosum ATCC 14940</name>
    <dbReference type="NCBI Taxonomy" id="411472"/>
    <lineage>
        <taxon>Bacteria</taxon>
        <taxon>Bacillati</taxon>
        <taxon>Bacillota</taxon>
        <taxon>Clostridia</taxon>
        <taxon>Lachnospirales</taxon>
        <taxon>Lachnospiraceae</taxon>
        <taxon>Otoolea</taxon>
    </lineage>
</organism>
<evidence type="ECO:0000256" key="1">
    <source>
        <dbReference type="SAM" id="Phobius"/>
    </source>
</evidence>
<proteinExistence type="predicted"/>
<name>A0ABC9TU62_CLOSY</name>
<comment type="caution">
    <text evidence="2">The sequence shown here is derived from an EMBL/GenBank/DDBJ whole genome shotgun (WGS) entry which is preliminary data.</text>
</comment>
<feature type="transmembrane region" description="Helical" evidence="1">
    <location>
        <begin position="49"/>
        <end position="68"/>
    </location>
</feature>
<evidence type="ECO:0000313" key="3">
    <source>
        <dbReference type="Proteomes" id="UP000016491"/>
    </source>
</evidence>
<feature type="transmembrane region" description="Helical" evidence="1">
    <location>
        <begin position="88"/>
        <end position="107"/>
    </location>
</feature>
<sequence length="147" mass="17057">MGSELMLNEEKIRLMADLAVFEKKNGGRMQAVTSYFKSDYISRNMIRGFISYTLCCVMILAIWVLFNMDVFLSTIGIDALTGLAWKGGAVYLVGLVLYMALICVIYGKRYDYQARKNRIYIAKLKHLDKRYDYHSRSRELAREGRRV</sequence>
<protein>
    <submittedName>
        <fullName evidence="2">Uncharacterized protein</fullName>
    </submittedName>
</protein>
<dbReference type="AlphaFoldDB" id="A0ABC9TU62"/>
<gene>
    <name evidence="2" type="ORF">CLOSYM_03585</name>
</gene>
<reference evidence="2 3" key="1">
    <citation type="submission" date="2013-07" db="EMBL/GenBank/DDBJ databases">
        <authorList>
            <person name="Weinstock G."/>
            <person name="Sodergren E."/>
            <person name="Wylie T."/>
            <person name="Fulton L."/>
            <person name="Fulton R."/>
            <person name="Fronick C."/>
            <person name="O'Laughlin M."/>
            <person name="Godfrey J."/>
            <person name="Miner T."/>
            <person name="Herter B."/>
            <person name="Appelbaum E."/>
            <person name="Cordes M."/>
            <person name="Lek S."/>
            <person name="Wollam A."/>
            <person name="Pepin K.H."/>
            <person name="Palsikar V.B."/>
            <person name="Mitreva M."/>
            <person name="Wilson R.K."/>
        </authorList>
    </citation>
    <scope>NUCLEOTIDE SEQUENCE [LARGE SCALE GENOMIC DNA]</scope>
    <source>
        <strain evidence="2 3">ATCC 14940</strain>
    </source>
</reference>
<dbReference type="EMBL" id="AWSU01000279">
    <property type="protein sequence ID" value="ERI74842.1"/>
    <property type="molecule type" value="Genomic_DNA"/>
</dbReference>